<feature type="transmembrane region" description="Helical" evidence="6">
    <location>
        <begin position="741"/>
        <end position="764"/>
    </location>
</feature>
<evidence type="ECO:0000313" key="9">
    <source>
        <dbReference type="Proteomes" id="UP000183461"/>
    </source>
</evidence>
<dbReference type="InterPro" id="IPR003838">
    <property type="entry name" value="ABC3_permease_C"/>
</dbReference>
<keyword evidence="5 6" id="KW-0472">Membrane</keyword>
<accession>A0A1K1MYV8</accession>
<comment type="subcellular location">
    <subcellularLocation>
        <location evidence="1">Cell membrane</location>
        <topology evidence="1">Multi-pass membrane protein</topology>
    </subcellularLocation>
</comment>
<dbReference type="GO" id="GO:0005886">
    <property type="term" value="C:plasma membrane"/>
    <property type="evidence" value="ECO:0007669"/>
    <property type="project" value="UniProtKB-SubCell"/>
</dbReference>
<gene>
    <name evidence="8" type="ORF">SAMN02910280_1526</name>
</gene>
<feature type="transmembrane region" description="Helical" evidence="6">
    <location>
        <begin position="698"/>
        <end position="721"/>
    </location>
</feature>
<evidence type="ECO:0000256" key="2">
    <source>
        <dbReference type="ARBA" id="ARBA00022475"/>
    </source>
</evidence>
<feature type="transmembrane region" description="Helical" evidence="6">
    <location>
        <begin position="266"/>
        <end position="285"/>
    </location>
</feature>
<feature type="transmembrane region" description="Helical" evidence="6">
    <location>
        <begin position="648"/>
        <end position="669"/>
    </location>
</feature>
<feature type="domain" description="ABC3 transporter permease C-terminal" evidence="7">
    <location>
        <begin position="653"/>
        <end position="768"/>
    </location>
</feature>
<evidence type="ECO:0000256" key="3">
    <source>
        <dbReference type="ARBA" id="ARBA00022692"/>
    </source>
</evidence>
<keyword evidence="3 6" id="KW-0812">Transmembrane</keyword>
<feature type="transmembrane region" description="Helical" evidence="6">
    <location>
        <begin position="18"/>
        <end position="38"/>
    </location>
</feature>
<sequence>MDILTLLKANIRRRKGTFISIAILTFIISMALTLILSVSKSCITSFNAAHSDAKSGDVTAMIRDIAFNDEMKQKLDNETIIDHYEATPVAVMSNGMTADKSSNHNSCFFSVLPDGLKLVNRNCTGYEDNIPQLSKGEIYLSYGSKTVLKCDIGDKVTAHSNSGDYDFTVKGFVVEPTFGASNIGWKWQFISQEDYDSIYAANLAASDDDKRNNGYMVKLCKADGCGLSDGKFRRQVNLDTDIISNSWGSLTKDMSIHYTNIYSDNVLGILLVFILILAIVVLIVAGHSISTGIELDYTNLGILKSQGFGSGRIRLSILLQYLLAELVGSIIGIFAAIPLISVIASVFDPISGYITETHLALGQTLLYLLCIFAASAVFIIFITHKVCKISPIRAISGGRREIYFDSRLKAPISAKFLSSTIALRQFTSAKRRYLASIVIAAILVFFMLMVNALSSATNSKKAAKMMGIDYCDLFINFDKAKSKEELDGILDTVKNDIKTRYFHGGRYISINGEEIHCNITLYPEDIYVTKGRAPIYDNEMLITEIAADELGLKLGDKVDAARYDKHEEFIICGFYPSLSDTGMATAINGKAGEKLGVKQETGGGALELKDAERSNAVIEALEKKYGDDIEVTIADDDEAMDIYDSAIFAMKAVIYSFSLFFALIVVIMVSSKAFTQEKTDIGIFKSQGFTTGKLRIQFAVRFLIVSIIGAILGTLLGRLFINKLLSVMLRGIGITNFYSSFTFAGVAVPAAAICVCFFLFALLASRKIKKVGIRQLVTE</sequence>
<organism evidence="8 9">
    <name type="scientific">Ruminococcus flavefaciens</name>
    <dbReference type="NCBI Taxonomy" id="1265"/>
    <lineage>
        <taxon>Bacteria</taxon>
        <taxon>Bacillati</taxon>
        <taxon>Bacillota</taxon>
        <taxon>Clostridia</taxon>
        <taxon>Eubacteriales</taxon>
        <taxon>Oscillospiraceae</taxon>
        <taxon>Ruminococcus</taxon>
    </lineage>
</organism>
<dbReference type="EMBL" id="FPIP01000003">
    <property type="protein sequence ID" value="SFW28299.1"/>
    <property type="molecule type" value="Genomic_DNA"/>
</dbReference>
<feature type="domain" description="ABC3 transporter permease C-terminal" evidence="7">
    <location>
        <begin position="272"/>
        <end position="383"/>
    </location>
</feature>
<dbReference type="PANTHER" id="PTHR30287:SF2">
    <property type="entry name" value="BLL1001 PROTEIN"/>
    <property type="match status" value="1"/>
</dbReference>
<dbReference type="Pfam" id="PF02687">
    <property type="entry name" value="FtsX"/>
    <property type="match status" value="2"/>
</dbReference>
<feature type="transmembrane region" description="Helical" evidence="6">
    <location>
        <begin position="322"/>
        <end position="344"/>
    </location>
</feature>
<protein>
    <submittedName>
        <fullName evidence="8">ABC-type transport system, involved in lipoprotein release, permease component</fullName>
    </submittedName>
</protein>
<dbReference type="InterPro" id="IPR038766">
    <property type="entry name" value="Membrane_comp_ABC_pdt"/>
</dbReference>
<feature type="transmembrane region" description="Helical" evidence="6">
    <location>
        <begin position="433"/>
        <end position="453"/>
    </location>
</feature>
<evidence type="ECO:0000256" key="4">
    <source>
        <dbReference type="ARBA" id="ARBA00022989"/>
    </source>
</evidence>
<evidence type="ECO:0000256" key="6">
    <source>
        <dbReference type="SAM" id="Phobius"/>
    </source>
</evidence>
<keyword evidence="4 6" id="KW-1133">Transmembrane helix</keyword>
<dbReference type="PANTHER" id="PTHR30287">
    <property type="entry name" value="MEMBRANE COMPONENT OF PREDICTED ABC SUPERFAMILY METABOLITE UPTAKE TRANSPORTER"/>
    <property type="match status" value="1"/>
</dbReference>
<evidence type="ECO:0000256" key="1">
    <source>
        <dbReference type="ARBA" id="ARBA00004651"/>
    </source>
</evidence>
<evidence type="ECO:0000256" key="5">
    <source>
        <dbReference type="ARBA" id="ARBA00023136"/>
    </source>
</evidence>
<dbReference type="Proteomes" id="UP000183461">
    <property type="component" value="Unassembled WGS sequence"/>
</dbReference>
<name>A0A1K1MYV8_RUMFL</name>
<proteinExistence type="predicted"/>
<reference evidence="8 9" key="1">
    <citation type="submission" date="2016-11" db="EMBL/GenBank/DDBJ databases">
        <authorList>
            <person name="Jaros S."/>
            <person name="Januszkiewicz K."/>
            <person name="Wedrychowicz H."/>
        </authorList>
    </citation>
    <scope>NUCLEOTIDE SEQUENCE [LARGE SCALE GENOMIC DNA]</scope>
    <source>
        <strain evidence="8 9">YL228</strain>
    </source>
</reference>
<evidence type="ECO:0000313" key="8">
    <source>
        <dbReference type="EMBL" id="SFW28299.1"/>
    </source>
</evidence>
<keyword evidence="8" id="KW-0449">Lipoprotein</keyword>
<keyword evidence="2" id="KW-1003">Cell membrane</keyword>
<dbReference type="AlphaFoldDB" id="A0A1K1MYV8"/>
<evidence type="ECO:0000259" key="7">
    <source>
        <dbReference type="Pfam" id="PF02687"/>
    </source>
</evidence>
<feature type="transmembrane region" description="Helical" evidence="6">
    <location>
        <begin position="364"/>
        <end position="383"/>
    </location>
</feature>